<name>A0A8S5KXT7_9VIRU</name>
<accession>A0A8S5KXT7</accession>
<dbReference type="GeneID" id="80398246"/>
<proteinExistence type="predicted"/>
<dbReference type="RefSeq" id="YP_010769275.1">
    <property type="nucleotide sequence ID" value="NC_073926.1"/>
</dbReference>
<dbReference type="Proteomes" id="UP000681478">
    <property type="component" value="Segment"/>
</dbReference>
<dbReference type="EMBL" id="BK013365">
    <property type="protein sequence ID" value="DAD49869.1"/>
    <property type="molecule type" value="Genomic_RNA"/>
</dbReference>
<evidence type="ECO:0000313" key="1">
    <source>
        <dbReference type="EMBL" id="DAD49869.1"/>
    </source>
</evidence>
<keyword evidence="2" id="KW-1185">Reference proteome</keyword>
<dbReference type="KEGG" id="vg:80398246"/>
<evidence type="ECO:0000313" key="2">
    <source>
        <dbReference type="Proteomes" id="UP000681478"/>
    </source>
</evidence>
<gene>
    <name evidence="1" type="primary">EMS014_1</name>
</gene>
<protein>
    <submittedName>
        <fullName evidence="1">Uncharacterized protein</fullName>
    </submittedName>
</protein>
<reference evidence="1" key="1">
    <citation type="submission" date="2020-09" db="EMBL/GenBank/DDBJ databases">
        <title>Leviviricetes taxonomy.</title>
        <authorList>
            <person name="Stockdale S.R."/>
            <person name="Callanan J."/>
            <person name="Adriaenssens E.M."/>
            <person name="Kuhn J.H."/>
            <person name="Rumnieks J."/>
            <person name="Shkoporov A."/>
            <person name="Draper L.A."/>
            <person name="Ross P."/>
            <person name="Hill C."/>
        </authorList>
    </citation>
    <scope>NUCLEOTIDE SEQUENCE</scope>
</reference>
<organism evidence="1 2">
    <name type="scientific">ssRNA phage EMS014</name>
    <dbReference type="NCBI Taxonomy" id="2785993"/>
    <lineage>
        <taxon>Viruses</taxon>
        <taxon>Riboviria</taxon>
        <taxon>Orthornavirae</taxon>
        <taxon>Lenarviricota</taxon>
        <taxon>Leviviricetes</taxon>
        <taxon>Norzivirales</taxon>
        <taxon>Fiersviridae</taxon>
        <taxon>Dortuvirus</taxon>
        <taxon>Dortuvirus fonticola</taxon>
        <taxon>Creshivirus fonticola</taxon>
    </lineage>
</organism>
<sequence length="124" mass="13960">MRNISTTLKYTETITAFCGEYGSGIGMDIFSKCLVSLSKALQVKLERAYAYIFWSIEDGLTPSEMEVLSDFEEFLLASGPTGVTVLDWNVREKPVYVLTYGENVSFTYMNLNTGRSVCFVQVYV</sequence>